<evidence type="ECO:0000256" key="12">
    <source>
        <dbReference type="ARBA" id="ARBA00029757"/>
    </source>
</evidence>
<evidence type="ECO:0000256" key="4">
    <source>
        <dbReference type="ARBA" id="ARBA00016436"/>
    </source>
</evidence>
<comment type="function">
    <text evidence="1 13">Transfers the gamma-phosphate of ATP to the 4'-position of a tetraacyldisaccharide 1-phosphate intermediate (termed DS-1-P) to form tetraacyldisaccharide 1,4'-bis-phosphate (lipid IVA).</text>
</comment>
<evidence type="ECO:0000313" key="15">
    <source>
        <dbReference type="Proteomes" id="UP000254794"/>
    </source>
</evidence>
<comment type="pathway">
    <text evidence="2 13">Glycolipid biosynthesis; lipid IV(A) biosynthesis; lipid IV(A) from (3R)-3-hydroxytetradecanoyl-[acyl-carrier-protein] and UDP-N-acetyl-alpha-D-glucosamine: step 6/6.</text>
</comment>
<keyword evidence="10 13" id="KW-0067">ATP-binding</keyword>
<reference evidence="14 15" key="1">
    <citation type="submission" date="2018-06" db="EMBL/GenBank/DDBJ databases">
        <authorList>
            <consortium name="Pathogen Informatics"/>
            <person name="Doyle S."/>
        </authorList>
    </citation>
    <scope>NUCLEOTIDE SEQUENCE [LARGE SCALE GENOMIC DNA]</scope>
    <source>
        <strain evidence="14 15">NCTC13316</strain>
    </source>
</reference>
<dbReference type="GO" id="GO:0005886">
    <property type="term" value="C:plasma membrane"/>
    <property type="evidence" value="ECO:0007669"/>
    <property type="project" value="TreeGrafter"/>
</dbReference>
<dbReference type="InterPro" id="IPR003758">
    <property type="entry name" value="LpxK"/>
</dbReference>
<keyword evidence="15" id="KW-1185">Reference proteome</keyword>
<dbReference type="UniPathway" id="UPA00359">
    <property type="reaction ID" value="UER00482"/>
</dbReference>
<dbReference type="GO" id="GO:0005524">
    <property type="term" value="F:ATP binding"/>
    <property type="evidence" value="ECO:0007669"/>
    <property type="project" value="UniProtKB-UniRule"/>
</dbReference>
<keyword evidence="9 13" id="KW-0418">Kinase</keyword>
<comment type="catalytic activity">
    <reaction evidence="13">
        <text>a lipid A disaccharide + ATP = a lipid IVA + ADP + H(+)</text>
        <dbReference type="Rhea" id="RHEA:67840"/>
        <dbReference type="ChEBI" id="CHEBI:15378"/>
        <dbReference type="ChEBI" id="CHEBI:30616"/>
        <dbReference type="ChEBI" id="CHEBI:176343"/>
        <dbReference type="ChEBI" id="CHEBI:176425"/>
        <dbReference type="ChEBI" id="CHEBI:456216"/>
        <dbReference type="EC" id="2.7.1.130"/>
    </reaction>
</comment>
<evidence type="ECO:0000256" key="8">
    <source>
        <dbReference type="ARBA" id="ARBA00022741"/>
    </source>
</evidence>
<proteinExistence type="inferred from homology"/>
<evidence type="ECO:0000313" key="14">
    <source>
        <dbReference type="EMBL" id="STX52217.1"/>
    </source>
</evidence>
<dbReference type="CDD" id="cd01983">
    <property type="entry name" value="SIMIBI"/>
    <property type="match status" value="1"/>
</dbReference>
<evidence type="ECO:0000256" key="6">
    <source>
        <dbReference type="ARBA" id="ARBA00022556"/>
    </source>
</evidence>
<evidence type="ECO:0000256" key="11">
    <source>
        <dbReference type="ARBA" id="ARBA00023098"/>
    </source>
</evidence>
<dbReference type="EMBL" id="UGOD01000001">
    <property type="protein sequence ID" value="STX52217.1"/>
    <property type="molecule type" value="Genomic_DNA"/>
</dbReference>
<evidence type="ECO:0000256" key="2">
    <source>
        <dbReference type="ARBA" id="ARBA00004870"/>
    </source>
</evidence>
<dbReference type="NCBIfam" id="TIGR00682">
    <property type="entry name" value="lpxK"/>
    <property type="match status" value="1"/>
</dbReference>
<comment type="similarity">
    <text evidence="13">Belongs to the LpxK family.</text>
</comment>
<evidence type="ECO:0000256" key="3">
    <source>
        <dbReference type="ARBA" id="ARBA00012071"/>
    </source>
</evidence>
<name>A0A378JMB2_9GAMM</name>
<keyword evidence="11 13" id="KW-0443">Lipid metabolism</keyword>
<evidence type="ECO:0000256" key="7">
    <source>
        <dbReference type="ARBA" id="ARBA00022679"/>
    </source>
</evidence>
<keyword evidence="6 13" id="KW-0441">Lipid A biosynthesis</keyword>
<organism evidence="14 15">
    <name type="scientific">Legionella busanensis</name>
    <dbReference type="NCBI Taxonomy" id="190655"/>
    <lineage>
        <taxon>Bacteria</taxon>
        <taxon>Pseudomonadati</taxon>
        <taxon>Pseudomonadota</taxon>
        <taxon>Gammaproteobacteria</taxon>
        <taxon>Legionellales</taxon>
        <taxon>Legionellaceae</taxon>
        <taxon>Legionella</taxon>
    </lineage>
</organism>
<dbReference type="Pfam" id="PF02606">
    <property type="entry name" value="LpxK"/>
    <property type="match status" value="1"/>
</dbReference>
<protein>
    <recommendedName>
        <fullName evidence="4 13">Tetraacyldisaccharide 4'-kinase</fullName>
        <ecNumber evidence="3 13">2.7.1.130</ecNumber>
    </recommendedName>
    <alternativeName>
        <fullName evidence="12 13">Lipid A 4'-kinase</fullName>
    </alternativeName>
</protein>
<dbReference type="OrthoDB" id="9766423at2"/>
<evidence type="ECO:0000256" key="13">
    <source>
        <dbReference type="HAMAP-Rule" id="MF_00409"/>
    </source>
</evidence>
<dbReference type="PANTHER" id="PTHR42724">
    <property type="entry name" value="TETRAACYLDISACCHARIDE 4'-KINASE"/>
    <property type="match status" value="1"/>
</dbReference>
<dbReference type="HAMAP" id="MF_00409">
    <property type="entry name" value="LpxK"/>
    <property type="match status" value="1"/>
</dbReference>
<gene>
    <name evidence="13 14" type="primary">lpxK</name>
    <name evidence="14" type="ORF">NCTC13316_02321</name>
</gene>
<dbReference type="EC" id="2.7.1.130" evidence="3 13"/>
<accession>A0A378JMB2</accession>
<dbReference type="AlphaFoldDB" id="A0A378JMB2"/>
<dbReference type="Proteomes" id="UP000254794">
    <property type="component" value="Unassembled WGS sequence"/>
</dbReference>
<evidence type="ECO:0000256" key="9">
    <source>
        <dbReference type="ARBA" id="ARBA00022777"/>
    </source>
</evidence>
<dbReference type="GO" id="GO:0009245">
    <property type="term" value="P:lipid A biosynthetic process"/>
    <property type="evidence" value="ECO:0007669"/>
    <property type="project" value="UniProtKB-UniRule"/>
</dbReference>
<dbReference type="PANTHER" id="PTHR42724:SF1">
    <property type="entry name" value="TETRAACYLDISACCHARIDE 4'-KINASE, MITOCHONDRIAL-RELATED"/>
    <property type="match status" value="1"/>
</dbReference>
<sequence length="325" mass="36586">MQRSLENFWYSQHPGRWLLWPLSYCYQKIADWRRAYLQSFKQQHSSVPVIVVGNLTVGGVGKTPLVIALTRALKDKGLKVGVVSRGYHATIKKFPYKVQPTDEASLVGDEPLLIAKKTGCPVVIAPKRSEAVSYLTKHYQSQIIISDDGLQHYKMARHMEIVVIDGTRGFGNGLCLPAGPLREHPKRLNKTDFLIVNEGSWADAYQMSMQPGQLINLVTGKVVDAAELNGSIAAVAAIGNPQRFYNTLANMGIKFTCYPFPDHHKFTKEELNSLNHIVIMTEKDAVKCQPFATNNWYFLPVEAKLSDAFWDAFWSHDQVKRLLPT</sequence>
<keyword evidence="7 13" id="KW-0808">Transferase</keyword>
<dbReference type="InterPro" id="IPR027417">
    <property type="entry name" value="P-loop_NTPase"/>
</dbReference>
<keyword evidence="5 13" id="KW-0444">Lipid biosynthesis</keyword>
<dbReference type="RefSeq" id="WP_115331790.1">
    <property type="nucleotide sequence ID" value="NZ_CAAAHP010000005.1"/>
</dbReference>
<dbReference type="GO" id="GO:0009029">
    <property type="term" value="F:lipid-A 4'-kinase activity"/>
    <property type="evidence" value="ECO:0007669"/>
    <property type="project" value="UniProtKB-UniRule"/>
</dbReference>
<evidence type="ECO:0000256" key="10">
    <source>
        <dbReference type="ARBA" id="ARBA00022840"/>
    </source>
</evidence>
<dbReference type="GO" id="GO:0009244">
    <property type="term" value="P:lipopolysaccharide core region biosynthetic process"/>
    <property type="evidence" value="ECO:0007669"/>
    <property type="project" value="TreeGrafter"/>
</dbReference>
<evidence type="ECO:0000256" key="1">
    <source>
        <dbReference type="ARBA" id="ARBA00002274"/>
    </source>
</evidence>
<evidence type="ECO:0000256" key="5">
    <source>
        <dbReference type="ARBA" id="ARBA00022516"/>
    </source>
</evidence>
<dbReference type="SUPFAM" id="SSF52540">
    <property type="entry name" value="P-loop containing nucleoside triphosphate hydrolases"/>
    <property type="match status" value="1"/>
</dbReference>
<feature type="binding site" evidence="13">
    <location>
        <begin position="56"/>
        <end position="63"/>
    </location>
    <ligand>
        <name>ATP</name>
        <dbReference type="ChEBI" id="CHEBI:30616"/>
    </ligand>
</feature>
<keyword evidence="8 13" id="KW-0547">Nucleotide-binding</keyword>